<proteinExistence type="predicted"/>
<organism evidence="2 3">
    <name type="scientific">Ranitomeya imitator</name>
    <name type="common">mimic poison frog</name>
    <dbReference type="NCBI Taxonomy" id="111125"/>
    <lineage>
        <taxon>Eukaryota</taxon>
        <taxon>Metazoa</taxon>
        <taxon>Chordata</taxon>
        <taxon>Craniata</taxon>
        <taxon>Vertebrata</taxon>
        <taxon>Euteleostomi</taxon>
        <taxon>Amphibia</taxon>
        <taxon>Batrachia</taxon>
        <taxon>Anura</taxon>
        <taxon>Neobatrachia</taxon>
        <taxon>Hyloidea</taxon>
        <taxon>Dendrobatidae</taxon>
        <taxon>Dendrobatinae</taxon>
        <taxon>Ranitomeya</taxon>
    </lineage>
</organism>
<feature type="region of interest" description="Disordered" evidence="1">
    <location>
        <begin position="87"/>
        <end position="128"/>
    </location>
</feature>
<gene>
    <name evidence="2" type="ORF">RIMI_LOCUS17318957</name>
</gene>
<reference evidence="2" key="1">
    <citation type="submission" date="2023-07" db="EMBL/GenBank/DDBJ databases">
        <authorList>
            <person name="Stuckert A."/>
        </authorList>
    </citation>
    <scope>NUCLEOTIDE SEQUENCE</scope>
</reference>
<protein>
    <submittedName>
        <fullName evidence="2">Uncharacterized protein</fullName>
    </submittedName>
</protein>
<keyword evidence="3" id="KW-1185">Reference proteome</keyword>
<name>A0ABN9M9X1_9NEOB</name>
<evidence type="ECO:0000313" key="2">
    <source>
        <dbReference type="EMBL" id="CAJ0960455.1"/>
    </source>
</evidence>
<accession>A0ABN9M9X1</accession>
<feature type="compositionally biased region" description="Basic and acidic residues" evidence="1">
    <location>
        <begin position="105"/>
        <end position="128"/>
    </location>
</feature>
<evidence type="ECO:0000256" key="1">
    <source>
        <dbReference type="SAM" id="MobiDB-lite"/>
    </source>
</evidence>
<dbReference type="Proteomes" id="UP001176940">
    <property type="component" value="Unassembled WGS sequence"/>
</dbReference>
<comment type="caution">
    <text evidence="2">The sequence shown here is derived from an EMBL/GenBank/DDBJ whole genome shotgun (WGS) entry which is preliminary data.</text>
</comment>
<dbReference type="EMBL" id="CAUEEQ010050277">
    <property type="protein sequence ID" value="CAJ0960455.1"/>
    <property type="molecule type" value="Genomic_DNA"/>
</dbReference>
<sequence>MLLLPEISGRPGRSKSQTRYLMVPIVKNRFPLINELESAMHQMYQTVELPRPQFQRRQEDIKDESSGVFDPIQVTVHLEGFYYSIKQPPDHGKAVNGTESWNSFGRDRASKQEHAKQTEDSRGDKPER</sequence>
<evidence type="ECO:0000313" key="3">
    <source>
        <dbReference type="Proteomes" id="UP001176940"/>
    </source>
</evidence>